<gene>
    <name evidence="1" type="ORF">T10_9360</name>
</gene>
<keyword evidence="2" id="KW-1185">Reference proteome</keyword>
<sequence>MENISFIYQIIEAMPCENCYYNNNCLSRPDSISVYKALKVALDKMQRHVEELHKNKLDFQYASKGVHFKSFNLYTWLEPEVQLPVLFQRLHTFKEYDKYPDIVELRDAMLSVASSHWERKKSTKTSPAVLELQQIEHHFWQ</sequence>
<dbReference type="Proteomes" id="UP000054843">
    <property type="component" value="Unassembled WGS sequence"/>
</dbReference>
<organism evidence="1 2">
    <name type="scientific">Trichinella papuae</name>
    <dbReference type="NCBI Taxonomy" id="268474"/>
    <lineage>
        <taxon>Eukaryota</taxon>
        <taxon>Metazoa</taxon>
        <taxon>Ecdysozoa</taxon>
        <taxon>Nematoda</taxon>
        <taxon>Enoplea</taxon>
        <taxon>Dorylaimia</taxon>
        <taxon>Trichinellida</taxon>
        <taxon>Trichinellidae</taxon>
        <taxon>Trichinella</taxon>
    </lineage>
</organism>
<name>A0A0V1N524_9BILA</name>
<evidence type="ECO:0000313" key="2">
    <source>
        <dbReference type="Proteomes" id="UP000054843"/>
    </source>
</evidence>
<protein>
    <submittedName>
        <fullName evidence="1">Uncharacterized protein</fullName>
    </submittedName>
</protein>
<dbReference type="AlphaFoldDB" id="A0A0V1N524"/>
<comment type="caution">
    <text evidence="1">The sequence shown here is derived from an EMBL/GenBank/DDBJ whole genome shotgun (WGS) entry which is preliminary data.</text>
</comment>
<dbReference type="STRING" id="268474.A0A0V1N524"/>
<accession>A0A0V1N524</accession>
<proteinExistence type="predicted"/>
<evidence type="ECO:0000313" key="1">
    <source>
        <dbReference type="EMBL" id="KRZ79143.1"/>
    </source>
</evidence>
<reference evidence="1 2" key="1">
    <citation type="submission" date="2015-01" db="EMBL/GenBank/DDBJ databases">
        <title>Evolution of Trichinella species and genotypes.</title>
        <authorList>
            <person name="Korhonen P.K."/>
            <person name="Edoardo P."/>
            <person name="Giuseppe L.R."/>
            <person name="Gasser R.B."/>
        </authorList>
    </citation>
    <scope>NUCLEOTIDE SEQUENCE [LARGE SCALE GENOMIC DNA]</scope>
    <source>
        <strain evidence="1">ISS1980</strain>
    </source>
</reference>
<dbReference type="EMBL" id="JYDO01000008">
    <property type="protein sequence ID" value="KRZ79143.1"/>
    <property type="molecule type" value="Genomic_DNA"/>
</dbReference>